<dbReference type="Proteomes" id="UP000719412">
    <property type="component" value="Unassembled WGS sequence"/>
</dbReference>
<feature type="region of interest" description="Disordered" evidence="1">
    <location>
        <begin position="682"/>
        <end position="720"/>
    </location>
</feature>
<keyword evidence="3" id="KW-1185">Reference proteome</keyword>
<evidence type="ECO:0000313" key="3">
    <source>
        <dbReference type="Proteomes" id="UP000719412"/>
    </source>
</evidence>
<evidence type="ECO:0000313" key="2">
    <source>
        <dbReference type="EMBL" id="KAH0816602.1"/>
    </source>
</evidence>
<reference evidence="2" key="2">
    <citation type="submission" date="2021-08" db="EMBL/GenBank/DDBJ databases">
        <authorList>
            <person name="Eriksson T."/>
        </authorList>
    </citation>
    <scope>NUCLEOTIDE SEQUENCE</scope>
    <source>
        <strain evidence="2">Stoneville</strain>
        <tissue evidence="2">Whole head</tissue>
    </source>
</reference>
<accession>A0A8J6HLJ0</accession>
<feature type="compositionally biased region" description="Basic and acidic residues" evidence="1">
    <location>
        <begin position="1082"/>
        <end position="1096"/>
    </location>
</feature>
<dbReference type="AlphaFoldDB" id="A0A8J6HLJ0"/>
<feature type="compositionally biased region" description="Basic and acidic residues" evidence="1">
    <location>
        <begin position="683"/>
        <end position="693"/>
    </location>
</feature>
<organism evidence="2 3">
    <name type="scientific">Tenebrio molitor</name>
    <name type="common">Yellow mealworm beetle</name>
    <dbReference type="NCBI Taxonomy" id="7067"/>
    <lineage>
        <taxon>Eukaryota</taxon>
        <taxon>Metazoa</taxon>
        <taxon>Ecdysozoa</taxon>
        <taxon>Arthropoda</taxon>
        <taxon>Hexapoda</taxon>
        <taxon>Insecta</taxon>
        <taxon>Pterygota</taxon>
        <taxon>Neoptera</taxon>
        <taxon>Endopterygota</taxon>
        <taxon>Coleoptera</taxon>
        <taxon>Polyphaga</taxon>
        <taxon>Cucujiformia</taxon>
        <taxon>Tenebrionidae</taxon>
        <taxon>Tenebrio</taxon>
    </lineage>
</organism>
<gene>
    <name evidence="2" type="ORF">GEV33_006189</name>
</gene>
<feature type="region of interest" description="Disordered" evidence="1">
    <location>
        <begin position="1063"/>
        <end position="1136"/>
    </location>
</feature>
<reference evidence="2" key="1">
    <citation type="journal article" date="2020" name="J Insects Food Feed">
        <title>The yellow mealworm (Tenebrio molitor) genome: a resource for the emerging insects as food and feed industry.</title>
        <authorList>
            <person name="Eriksson T."/>
            <person name="Andere A."/>
            <person name="Kelstrup H."/>
            <person name="Emery V."/>
            <person name="Picard C."/>
        </authorList>
    </citation>
    <scope>NUCLEOTIDE SEQUENCE</scope>
    <source>
        <strain evidence="2">Stoneville</strain>
        <tissue evidence="2">Whole head</tissue>
    </source>
</reference>
<sequence length="1156" mass="130553">MKTVILRTHERTKSNTFSDALFRTLTVAPSVDLFRSNPRCRPSPVSGKPRPNFNSKVKHRTTIESINNPERPSDLINQIKTRPIEREAHPCDEQRPSIIAPIAPQTGIARGVTEPETHQIRFKSINGPFRLPKCEHVAVLLCNDGEAEASDWKELVSKRVQRNYSMVYYGDGINKEHLSTTRKFRRRIKKLGAAAAFSTHNTISIKFYQVISRRRRKKASLVASGRPHGTKSPKKFDVDGKVWIVFLGDGTHDPRECRCGTIASQTSKRRRHAYLKQKQLLRTEIVRWFLEIRPVACTRSTMEPRPPITTGSRPSPIMEVQVQPHARTQTAIICVIRLRALSADTEDVRYASSNVLDSAQKKRIIIPVAPPCLCFLLDFFVSKCIINDGKCETTKYTFTMEEIRVEHRTWWMAEEELTPVRVPSIMSNTSIASVRRPSPVCSLIILFDNRSFRAAEKKRLIDEVSLAGLVFMRRKKLSLLMPGIIIKYLSAGKKLRISYIHLIDYVGGVKVVSWGSATSVKIADEPLKLRGFGSFTRSSEGNFMRDELLCLRVLLRASLSITGSPPRSRNLPLFEFQRQYVASDLPPEPDRIICQRESAVEAPSRVLLATNANDCSIRDVSLPLDVQITAHFQLSFIENVIIKRHSPPEERHKNKRGRDPREEVCCRRGLAGITAVIKQSYLRRPDRARKAADRGSPPPPERTTRNRSLLEDPPPENVARNGKLIDKMWQMVLTKRGVYDLCHTHGAPGHSLNGTKHHRNVHKMADYDTVTNTSVTRAATVNPSKKLWIKTRVERLSNFLIWKEKRQQKSKQSWMLFSGIHHFHTNNEQRSGGSKTATTSEIVDNIHNVVLVDRRIKVSEIAEAIRISYEREKLENDSFPTILRELALAPTFDTAAADGVRRSIPPEGMYPGQQINPRNMEQVLKIIALSFEAHCNTPLHVLKNTHQCLRGNSLAFFSNSDFQIINCVDRPEISIDQPIIKKLPQIMKSLPCCIGCSPVLLKIPISHFVIVDLIDENIRNVVPNKQEWQNRAKIQVVGVHTVLKPVPDVTDARSLHSKIIHIHPSKTTVPPGVPTPISDPSTRIDPDPGTNPRRDANIPSDPGITRHNSGDERAAGPDISRGGPRSDPPVPPFSNSLFTQIHKHESAFVHPRIVLN</sequence>
<evidence type="ECO:0000256" key="1">
    <source>
        <dbReference type="SAM" id="MobiDB-lite"/>
    </source>
</evidence>
<comment type="caution">
    <text evidence="2">The sequence shown here is derived from an EMBL/GenBank/DDBJ whole genome shotgun (WGS) entry which is preliminary data.</text>
</comment>
<dbReference type="EMBL" id="JABDTM020021260">
    <property type="protein sequence ID" value="KAH0816602.1"/>
    <property type="molecule type" value="Genomic_DNA"/>
</dbReference>
<name>A0A8J6HLJ0_TENMO</name>
<protein>
    <submittedName>
        <fullName evidence="2">Uncharacterized protein</fullName>
    </submittedName>
</protein>
<proteinExistence type="predicted"/>